<comment type="caution">
    <text evidence="1">The sequence shown here is derived from an EMBL/GenBank/DDBJ whole genome shotgun (WGS) entry which is preliminary data.</text>
</comment>
<proteinExistence type="predicted"/>
<reference evidence="1 2" key="1">
    <citation type="submission" date="2020-04" db="EMBL/GenBank/DDBJ databases">
        <title>Draft genome of Pyxidicoccus fallax type strain.</title>
        <authorList>
            <person name="Whitworth D.E."/>
        </authorList>
    </citation>
    <scope>NUCLEOTIDE SEQUENCE [LARGE SCALE GENOMIC DNA]</scope>
    <source>
        <strain evidence="1 2">DSM 14698</strain>
    </source>
</reference>
<gene>
    <name evidence="1" type="ORF">HG543_23560</name>
</gene>
<keyword evidence="2" id="KW-1185">Reference proteome</keyword>
<sequence>MTYLGPQLPPQLQILEPALTLFVRRAPGLPRDGLRFGETGSGAILRLDLRSPELDAGLRERLWQAHGKRTDAHGVLLLAETSNRSQHANATALVERLAKLLGDVLPEP</sequence>
<dbReference type="RefSeq" id="WP_169347091.1">
    <property type="nucleotide sequence ID" value="NZ_JABBJJ010000111.1"/>
</dbReference>
<evidence type="ECO:0000313" key="1">
    <source>
        <dbReference type="EMBL" id="NMO17810.1"/>
    </source>
</evidence>
<protein>
    <submittedName>
        <fullName evidence="1">Uncharacterized protein</fullName>
    </submittedName>
</protein>
<accession>A0A848LJB4</accession>
<dbReference type="EMBL" id="JABBJJ010000111">
    <property type="protein sequence ID" value="NMO17810.1"/>
    <property type="molecule type" value="Genomic_DNA"/>
</dbReference>
<dbReference type="AlphaFoldDB" id="A0A848LJB4"/>
<evidence type="ECO:0000313" key="2">
    <source>
        <dbReference type="Proteomes" id="UP000518300"/>
    </source>
</evidence>
<organism evidence="1 2">
    <name type="scientific">Pyxidicoccus fallax</name>
    <dbReference type="NCBI Taxonomy" id="394095"/>
    <lineage>
        <taxon>Bacteria</taxon>
        <taxon>Pseudomonadati</taxon>
        <taxon>Myxococcota</taxon>
        <taxon>Myxococcia</taxon>
        <taxon>Myxococcales</taxon>
        <taxon>Cystobacterineae</taxon>
        <taxon>Myxococcaceae</taxon>
        <taxon>Pyxidicoccus</taxon>
    </lineage>
</organism>
<dbReference type="Proteomes" id="UP000518300">
    <property type="component" value="Unassembled WGS sequence"/>
</dbReference>
<dbReference type="Gene3D" id="3.30.160.20">
    <property type="match status" value="1"/>
</dbReference>
<name>A0A848LJB4_9BACT</name>